<dbReference type="RefSeq" id="WP_171965480.1">
    <property type="nucleotide sequence ID" value="NZ_CP049149.1"/>
</dbReference>
<evidence type="ECO:0000313" key="2">
    <source>
        <dbReference type="Proteomes" id="UP000548673"/>
    </source>
</evidence>
<sequence>MASKTDFTKIPSISGNNGYSLRCPEVKIQGQDAYCSYTVCQHTILAYKENRLPVTSFTSCATAIAAGKCQALKMMVEEIRKGESIYYIDMPALIREIEERNLNATSLSRKREATTISNLVQRVKKKPETTSPDSLAPVTDVYAALVEAAVKEST</sequence>
<protein>
    <submittedName>
        <fullName evidence="1">Uncharacterized protein</fullName>
    </submittedName>
</protein>
<gene>
    <name evidence="1" type="ORF">HRR37_20185</name>
</gene>
<dbReference type="Proteomes" id="UP000548673">
    <property type="component" value="Unassembled WGS sequence"/>
</dbReference>
<organism evidence="1 2">
    <name type="scientific">Cronobacter sakazakii</name>
    <name type="common">Enterobacter sakazakii</name>
    <dbReference type="NCBI Taxonomy" id="28141"/>
    <lineage>
        <taxon>Bacteria</taxon>
        <taxon>Pseudomonadati</taxon>
        <taxon>Pseudomonadota</taxon>
        <taxon>Gammaproteobacteria</taxon>
        <taxon>Enterobacterales</taxon>
        <taxon>Enterobacteriaceae</taxon>
        <taxon>Cronobacter</taxon>
    </lineage>
</organism>
<accession>A0A853HFI9</accession>
<dbReference type="EMBL" id="JABTXY010000028">
    <property type="protein sequence ID" value="NYV44631.1"/>
    <property type="molecule type" value="Genomic_DNA"/>
</dbReference>
<reference evidence="1 2" key="1">
    <citation type="submission" date="2020-05" db="EMBL/GenBank/DDBJ databases">
        <title>The draft genome of Cronobacter sakazakii strain 145005.</title>
        <authorList>
            <person name="Yang J."/>
            <person name="Liu L."/>
            <person name="Feng Y."/>
            <person name="Zong Z."/>
        </authorList>
    </citation>
    <scope>NUCLEOTIDE SEQUENCE [LARGE SCALE GENOMIC DNA]</scope>
    <source>
        <strain evidence="1 2">145005</strain>
    </source>
</reference>
<name>A0A853HFI9_CROSK</name>
<comment type="caution">
    <text evidence="1">The sequence shown here is derived from an EMBL/GenBank/DDBJ whole genome shotgun (WGS) entry which is preliminary data.</text>
</comment>
<proteinExistence type="predicted"/>
<dbReference type="AlphaFoldDB" id="A0A853HFI9"/>
<evidence type="ECO:0000313" key="1">
    <source>
        <dbReference type="EMBL" id="NYV44631.1"/>
    </source>
</evidence>